<evidence type="ECO:0000256" key="5">
    <source>
        <dbReference type="ARBA" id="ARBA00023004"/>
    </source>
</evidence>
<dbReference type="Proteomes" id="UP000245754">
    <property type="component" value="Unassembled WGS sequence"/>
</dbReference>
<dbReference type="PROSITE" id="PS51007">
    <property type="entry name" value="CYTC"/>
    <property type="match status" value="1"/>
</dbReference>
<keyword evidence="5" id="KW-0408">Iron</keyword>
<accession>A0A316F322</accession>
<dbReference type="Gene3D" id="1.10.760.10">
    <property type="entry name" value="Cytochrome c-like domain"/>
    <property type="match status" value="1"/>
</dbReference>
<evidence type="ECO:0000313" key="7">
    <source>
        <dbReference type="Proteomes" id="UP000245754"/>
    </source>
</evidence>
<dbReference type="RefSeq" id="WP_109581608.1">
    <property type="nucleotide sequence ID" value="NZ_CAJPUX010000001.1"/>
</dbReference>
<dbReference type="GO" id="GO:0009055">
    <property type="term" value="F:electron transfer activity"/>
    <property type="evidence" value="ECO:0007669"/>
    <property type="project" value="InterPro"/>
</dbReference>
<evidence type="ECO:0000256" key="1">
    <source>
        <dbReference type="ARBA" id="ARBA00022448"/>
    </source>
</evidence>
<dbReference type="GO" id="GO:0020037">
    <property type="term" value="F:heme binding"/>
    <property type="evidence" value="ECO:0007669"/>
    <property type="project" value="InterPro"/>
</dbReference>
<dbReference type="EMBL" id="QGGT01000001">
    <property type="protein sequence ID" value="PWK37963.1"/>
    <property type="molecule type" value="Genomic_DNA"/>
</dbReference>
<dbReference type="OrthoDB" id="9796421at2"/>
<keyword evidence="1" id="KW-0813">Transport</keyword>
<keyword evidence="2" id="KW-0349">Heme</keyword>
<gene>
    <name evidence="6" type="ORF">C7419_1011850</name>
</gene>
<keyword evidence="3" id="KW-0479">Metal-binding</keyword>
<evidence type="ECO:0000256" key="4">
    <source>
        <dbReference type="ARBA" id="ARBA00022982"/>
    </source>
</evidence>
<dbReference type="AlphaFoldDB" id="A0A316F322"/>
<dbReference type="SUPFAM" id="SSF46626">
    <property type="entry name" value="Cytochrome c"/>
    <property type="match status" value="1"/>
</dbReference>
<dbReference type="PANTHER" id="PTHR33751:SF9">
    <property type="entry name" value="CYTOCHROME C4"/>
    <property type="match status" value="1"/>
</dbReference>
<comment type="caution">
    <text evidence="6">The sequence shown here is derived from an EMBL/GenBank/DDBJ whole genome shotgun (WGS) entry which is preliminary data.</text>
</comment>
<organism evidence="6 7">
    <name type="scientific">Cupriavidus plantarum</name>
    <dbReference type="NCBI Taxonomy" id="942865"/>
    <lineage>
        <taxon>Bacteria</taxon>
        <taxon>Pseudomonadati</taxon>
        <taxon>Pseudomonadota</taxon>
        <taxon>Betaproteobacteria</taxon>
        <taxon>Burkholderiales</taxon>
        <taxon>Burkholderiaceae</taxon>
        <taxon>Cupriavidus</taxon>
    </lineage>
</organism>
<evidence type="ECO:0000256" key="3">
    <source>
        <dbReference type="ARBA" id="ARBA00022723"/>
    </source>
</evidence>
<evidence type="ECO:0000313" key="6">
    <source>
        <dbReference type="EMBL" id="PWK37963.1"/>
    </source>
</evidence>
<dbReference type="InterPro" id="IPR036909">
    <property type="entry name" value="Cyt_c-like_dom_sf"/>
</dbReference>
<sequence>MKKFLTMVVLGAAAMAAQAQEVKGNVGAAKDKVAMCIGCHGIPGYRASFPETYEVPMLGGQSAKYIENALKGYQKGERKHPTMRGIAASLTDQDIADLAAYYSQQNAETKPNSLK</sequence>
<name>A0A316F322_9BURK</name>
<dbReference type="GO" id="GO:0046872">
    <property type="term" value="F:metal ion binding"/>
    <property type="evidence" value="ECO:0007669"/>
    <property type="project" value="UniProtKB-KW"/>
</dbReference>
<dbReference type="InterPro" id="IPR009056">
    <property type="entry name" value="Cyt_c-like_dom"/>
</dbReference>
<dbReference type="PANTHER" id="PTHR33751">
    <property type="entry name" value="CBB3-TYPE CYTOCHROME C OXIDASE SUBUNIT FIXP"/>
    <property type="match status" value="1"/>
</dbReference>
<evidence type="ECO:0000256" key="2">
    <source>
        <dbReference type="ARBA" id="ARBA00022617"/>
    </source>
</evidence>
<protein>
    <submittedName>
        <fullName evidence="6">Cytochrome c553</fullName>
    </submittedName>
</protein>
<keyword evidence="7" id="KW-1185">Reference proteome</keyword>
<reference evidence="6 7" key="1">
    <citation type="submission" date="2018-05" db="EMBL/GenBank/DDBJ databases">
        <title>Genomic Encyclopedia of Type Strains, Phase IV (KMG-V): Genome sequencing to study the core and pangenomes of soil and plant-associated prokaryotes.</title>
        <authorList>
            <person name="Whitman W."/>
        </authorList>
    </citation>
    <scope>NUCLEOTIDE SEQUENCE [LARGE SCALE GENOMIC DNA]</scope>
    <source>
        <strain evidence="6 7">SLV-132</strain>
    </source>
</reference>
<dbReference type="InterPro" id="IPR050597">
    <property type="entry name" value="Cytochrome_c_Oxidase_Subunit"/>
</dbReference>
<keyword evidence="4" id="KW-0249">Electron transport</keyword>
<proteinExistence type="predicted"/>
<dbReference type="GeneID" id="98339593"/>
<dbReference type="Pfam" id="PF00034">
    <property type="entry name" value="Cytochrom_C"/>
    <property type="match status" value="1"/>
</dbReference>